<evidence type="ECO:0000256" key="6">
    <source>
        <dbReference type="SAM" id="MobiDB-lite"/>
    </source>
</evidence>
<keyword evidence="3 5" id="KW-0804">Transcription</keyword>
<reference evidence="8 9" key="1">
    <citation type="submission" date="2025-04" db="UniProtKB">
        <authorList>
            <consortium name="RefSeq"/>
        </authorList>
    </citation>
    <scope>IDENTIFICATION</scope>
</reference>
<comment type="function">
    <text evidence="5">DNA-dependent RNA polymerase which catalyzes the transcription of DNA into RNA using the four ribonucleoside triphosphates as substrates.</text>
</comment>
<dbReference type="eggNOG" id="KOG4134">
    <property type="taxonomic scope" value="Eukaryota"/>
</dbReference>
<gene>
    <name evidence="8 9" type="primary">LOC104589764</name>
</gene>
<name>A0A1U7Z2Z8_NELNU</name>
<evidence type="ECO:0000256" key="2">
    <source>
        <dbReference type="ARBA" id="ARBA00022478"/>
    </source>
</evidence>
<accession>A0A1U7Z2Z8</accession>
<dbReference type="Gene3D" id="3.30.1490.120">
    <property type="entry name" value="RNA polymerase Rpb7-like, N-terminal domain"/>
    <property type="match status" value="1"/>
</dbReference>
<evidence type="ECO:0000313" key="9">
    <source>
        <dbReference type="RefSeq" id="XP_010246494.1"/>
    </source>
</evidence>
<dbReference type="Proteomes" id="UP000189703">
    <property type="component" value="Unplaced"/>
</dbReference>
<keyword evidence="4 5" id="KW-0539">Nucleus</keyword>
<dbReference type="FunFam" id="3.30.1490.120:FF:000006">
    <property type="entry name" value="DNA-directed RNA polymerase"/>
    <property type="match status" value="1"/>
</dbReference>
<dbReference type="OMA" id="HTGSIHW"/>
<dbReference type="AlphaFoldDB" id="A0A1U7Z2Z8"/>
<dbReference type="PANTHER" id="PTHR12709">
    <property type="entry name" value="DNA-DIRECTED RNA POLYMERASE II, III"/>
    <property type="match status" value="1"/>
</dbReference>
<evidence type="ECO:0000256" key="3">
    <source>
        <dbReference type="ARBA" id="ARBA00023163"/>
    </source>
</evidence>
<dbReference type="GO" id="GO:0006362">
    <property type="term" value="P:transcription elongation by RNA polymerase I"/>
    <property type="evidence" value="ECO:0000318"/>
    <property type="project" value="GO_Central"/>
</dbReference>
<evidence type="ECO:0000313" key="8">
    <source>
        <dbReference type="RefSeq" id="XP_010246493.1"/>
    </source>
</evidence>
<evidence type="ECO:0000256" key="1">
    <source>
        <dbReference type="ARBA" id="ARBA00004123"/>
    </source>
</evidence>
<comment type="subcellular location">
    <subcellularLocation>
        <location evidence="1 5">Nucleus</location>
    </subcellularLocation>
</comment>
<dbReference type="RefSeq" id="XP_010246494.1">
    <property type="nucleotide sequence ID" value="XM_010248192.1"/>
</dbReference>
<dbReference type="Gene3D" id="2.40.50.1060">
    <property type="match status" value="1"/>
</dbReference>
<dbReference type="STRING" id="4432.A0A1U7Z2Z8"/>
<dbReference type="GeneID" id="104589764"/>
<feature type="compositionally biased region" description="Basic residues" evidence="6">
    <location>
        <begin position="225"/>
        <end position="236"/>
    </location>
</feature>
<dbReference type="InterPro" id="IPR036898">
    <property type="entry name" value="RNA_pol_Rpb7-like_N_sf"/>
</dbReference>
<feature type="region of interest" description="Disordered" evidence="6">
    <location>
        <begin position="186"/>
        <end position="236"/>
    </location>
</feature>
<keyword evidence="2 5" id="KW-0240">DNA-directed RNA polymerase</keyword>
<dbReference type="GO" id="GO:0005736">
    <property type="term" value="C:RNA polymerase I complex"/>
    <property type="evidence" value="ECO:0000318"/>
    <property type="project" value="GO_Central"/>
</dbReference>
<dbReference type="GO" id="GO:0006352">
    <property type="term" value="P:DNA-templated transcription initiation"/>
    <property type="evidence" value="ECO:0007669"/>
    <property type="project" value="UniProtKB-UniRule"/>
</dbReference>
<dbReference type="RefSeq" id="XP_010246493.1">
    <property type="nucleotide sequence ID" value="XM_010248191.2"/>
</dbReference>
<dbReference type="PANTHER" id="PTHR12709:SF5">
    <property type="entry name" value="DNA-DIRECTED RNA POLYMERASE I SUBUNIT RPA43"/>
    <property type="match status" value="1"/>
</dbReference>
<dbReference type="InterPro" id="IPR045113">
    <property type="entry name" value="Rpb7-like"/>
</dbReference>
<evidence type="ECO:0000313" key="7">
    <source>
        <dbReference type="Proteomes" id="UP000189703"/>
    </source>
</evidence>
<evidence type="ECO:0000256" key="5">
    <source>
        <dbReference type="RuleBase" id="RU369086"/>
    </source>
</evidence>
<keyword evidence="7" id="KW-1185">Reference proteome</keyword>
<proteinExistence type="predicted"/>
<dbReference type="KEGG" id="nnu:104589764"/>
<sequence length="236" mass="26805">MEGLKVSDANLVVYIHPSKAGKVSQSILRELSTLLFKYNEIFDGVVLAYDVTIQNKNAKVLPGIYPCFGVKLKAKMLLFSPKPDMLLEGKVVKLGKESLHVIVLGFSSASIAEEDIREEFRYRIKHGEEVFASTSHKRHVIKVGSMIQFLVKSFDEEILHISGSLIPVNTGSTKWLHKNMEEGSMVDRLETRKKKRKDDRSEMHEHSTELLDDVGFSLKNEGRPKKSKRQRHAEQS</sequence>
<evidence type="ECO:0000256" key="4">
    <source>
        <dbReference type="ARBA" id="ARBA00023242"/>
    </source>
</evidence>
<feature type="compositionally biased region" description="Basic and acidic residues" evidence="6">
    <location>
        <begin position="198"/>
        <end position="209"/>
    </location>
</feature>
<protein>
    <recommendedName>
        <fullName evidence="5">DNA-directed RNA polymerase subunit</fullName>
    </recommendedName>
</protein>
<dbReference type="OrthoDB" id="10250504at2759"/>
<organism evidence="7 9">
    <name type="scientific">Nelumbo nucifera</name>
    <name type="common">Sacred lotus</name>
    <dbReference type="NCBI Taxonomy" id="4432"/>
    <lineage>
        <taxon>Eukaryota</taxon>
        <taxon>Viridiplantae</taxon>
        <taxon>Streptophyta</taxon>
        <taxon>Embryophyta</taxon>
        <taxon>Tracheophyta</taxon>
        <taxon>Spermatophyta</taxon>
        <taxon>Magnoliopsida</taxon>
        <taxon>Proteales</taxon>
        <taxon>Nelumbonaceae</taxon>
        <taxon>Nelumbo</taxon>
    </lineage>
</organism>